<dbReference type="Proteomes" id="UP000199120">
    <property type="component" value="Unassembled WGS sequence"/>
</dbReference>
<feature type="region of interest" description="Disordered" evidence="1">
    <location>
        <begin position="1"/>
        <end position="20"/>
    </location>
</feature>
<evidence type="ECO:0000256" key="1">
    <source>
        <dbReference type="SAM" id="MobiDB-lite"/>
    </source>
</evidence>
<proteinExistence type="predicted"/>
<dbReference type="STRING" id="416943.SAMN05445871_1394"/>
<keyword evidence="3" id="KW-1185">Reference proteome</keyword>
<reference evidence="3" key="1">
    <citation type="submission" date="2016-10" db="EMBL/GenBank/DDBJ databases">
        <authorList>
            <person name="Varghese N."/>
            <person name="Submissions S."/>
        </authorList>
    </citation>
    <scope>NUCLEOTIDE SEQUENCE [LARGE SCALE GENOMIC DNA]</scope>
    <source>
        <strain evidence="3">LMG 26416</strain>
    </source>
</reference>
<sequence length="138" mass="13806">MHDPFDNEPDWNRDGENHGTTYPPYSSGAHLICPYCQSSRVEPLNRARKVGGTAGTVAGAVSSITIALSGAEAGATFGLIAGPVGAACGGIAGAILAGLAGGAAGCATGIALGEMVDARVLDNARCLDCQRTFSTTQP</sequence>
<feature type="compositionally biased region" description="Basic and acidic residues" evidence="1">
    <location>
        <begin position="1"/>
        <end position="17"/>
    </location>
</feature>
<evidence type="ECO:0000313" key="3">
    <source>
        <dbReference type="Proteomes" id="UP000199120"/>
    </source>
</evidence>
<accession>A0A1H7MTF3</accession>
<gene>
    <name evidence="2" type="ORF">SAMN05192542_105168</name>
</gene>
<name>A0A1H7MTF3_9BURK</name>
<protein>
    <submittedName>
        <fullName evidence="2">Uncharacterized protein</fullName>
    </submittedName>
</protein>
<dbReference type="RefSeq" id="WP_244283754.1">
    <property type="nucleotide sequence ID" value="NZ_FNSR01000001.1"/>
</dbReference>
<evidence type="ECO:0000313" key="2">
    <source>
        <dbReference type="EMBL" id="SEL14504.1"/>
    </source>
</evidence>
<dbReference type="AlphaFoldDB" id="A0A1H7MTF3"/>
<dbReference type="EMBL" id="FOAJ01000005">
    <property type="protein sequence ID" value="SEL14504.1"/>
    <property type="molecule type" value="Genomic_DNA"/>
</dbReference>
<organism evidence="2 3">
    <name type="scientific">Paraburkholderia caballeronis</name>
    <dbReference type="NCBI Taxonomy" id="416943"/>
    <lineage>
        <taxon>Bacteria</taxon>
        <taxon>Pseudomonadati</taxon>
        <taxon>Pseudomonadota</taxon>
        <taxon>Betaproteobacteria</taxon>
        <taxon>Burkholderiales</taxon>
        <taxon>Burkholderiaceae</taxon>
        <taxon>Paraburkholderia</taxon>
    </lineage>
</organism>